<accession>A0A0J7KS04</accession>
<proteinExistence type="predicted"/>
<dbReference type="PaxDb" id="67767-A0A0J7KS04"/>
<gene>
    <name evidence="2" type="ORF">RF55_6810</name>
</gene>
<protein>
    <submittedName>
        <fullName evidence="2">Retrovirus-related pol polyprotein</fullName>
    </submittedName>
</protein>
<dbReference type="AlphaFoldDB" id="A0A0J7KS04"/>
<keyword evidence="3" id="KW-1185">Reference proteome</keyword>
<dbReference type="GO" id="GO:0003824">
    <property type="term" value="F:catalytic activity"/>
    <property type="evidence" value="ECO:0007669"/>
    <property type="project" value="InterPro"/>
</dbReference>
<dbReference type="SUPFAM" id="SSF56219">
    <property type="entry name" value="DNase I-like"/>
    <property type="match status" value="1"/>
</dbReference>
<dbReference type="InterPro" id="IPR036691">
    <property type="entry name" value="Endo/exonu/phosph_ase_sf"/>
</dbReference>
<dbReference type="Gene3D" id="3.60.10.10">
    <property type="entry name" value="Endonuclease/exonuclease/phosphatase"/>
    <property type="match status" value="1"/>
</dbReference>
<evidence type="ECO:0000313" key="2">
    <source>
        <dbReference type="EMBL" id="KMQ93113.1"/>
    </source>
</evidence>
<sequence>MRRSIVITCEVRQLIVEKRLDVLLQEPHVKKQGLCHTFVGSGIGMKYSDEIEEHLRHIKAVFHSLREKRLIVVVDANARSSLWCLHETVDRGAKLEDLIQANGIEVVNDVGQAPTFWMARGSSFIDVTLVSASMSQFIGDWKVRCDWTTSDHNSVNIRLRVPRGRGGGGIANTRFDIRRADWKRFFENLTDLSRSRLEVLGLQSAEDVEEMADTHKIILNAACTASMPKKRQFRKSNPWWTRELTIIKKKAYRFKRARQKGRDEPLFQRNCWSTVLLCGNITKR</sequence>
<dbReference type="InterPro" id="IPR005135">
    <property type="entry name" value="Endo/exonuclease/phosphatase"/>
</dbReference>
<organism evidence="2 3">
    <name type="scientific">Lasius niger</name>
    <name type="common">Black garden ant</name>
    <dbReference type="NCBI Taxonomy" id="67767"/>
    <lineage>
        <taxon>Eukaryota</taxon>
        <taxon>Metazoa</taxon>
        <taxon>Ecdysozoa</taxon>
        <taxon>Arthropoda</taxon>
        <taxon>Hexapoda</taxon>
        <taxon>Insecta</taxon>
        <taxon>Pterygota</taxon>
        <taxon>Neoptera</taxon>
        <taxon>Endopterygota</taxon>
        <taxon>Hymenoptera</taxon>
        <taxon>Apocrita</taxon>
        <taxon>Aculeata</taxon>
        <taxon>Formicoidea</taxon>
        <taxon>Formicidae</taxon>
        <taxon>Formicinae</taxon>
        <taxon>Lasius</taxon>
        <taxon>Lasius</taxon>
    </lineage>
</organism>
<dbReference type="Pfam" id="PF14529">
    <property type="entry name" value="Exo_endo_phos_2"/>
    <property type="match status" value="1"/>
</dbReference>
<evidence type="ECO:0000313" key="3">
    <source>
        <dbReference type="Proteomes" id="UP000036403"/>
    </source>
</evidence>
<dbReference type="Proteomes" id="UP000036403">
    <property type="component" value="Unassembled WGS sequence"/>
</dbReference>
<evidence type="ECO:0000259" key="1">
    <source>
        <dbReference type="Pfam" id="PF14529"/>
    </source>
</evidence>
<dbReference type="OrthoDB" id="7554095at2759"/>
<name>A0A0J7KS04_LASNI</name>
<reference evidence="2 3" key="1">
    <citation type="submission" date="2015-04" db="EMBL/GenBank/DDBJ databases">
        <title>Lasius niger genome sequencing.</title>
        <authorList>
            <person name="Konorov E.A."/>
            <person name="Nikitin M.A."/>
            <person name="Kirill M.V."/>
            <person name="Chang P."/>
        </authorList>
    </citation>
    <scope>NUCLEOTIDE SEQUENCE [LARGE SCALE GENOMIC DNA]</scope>
    <source>
        <tissue evidence="2">Whole</tissue>
    </source>
</reference>
<dbReference type="EMBL" id="LBMM01003804">
    <property type="protein sequence ID" value="KMQ93113.1"/>
    <property type="molecule type" value="Genomic_DNA"/>
</dbReference>
<feature type="domain" description="Endonuclease/exonuclease/phosphatase" evidence="1">
    <location>
        <begin position="49"/>
        <end position="155"/>
    </location>
</feature>
<comment type="caution">
    <text evidence="2">The sequence shown here is derived from an EMBL/GenBank/DDBJ whole genome shotgun (WGS) entry which is preliminary data.</text>
</comment>